<dbReference type="OrthoDB" id="6247875at2759"/>
<dbReference type="CDD" id="cd22029">
    <property type="entry name" value="HMG-box_SoxC"/>
    <property type="match status" value="1"/>
</dbReference>
<dbReference type="Pfam" id="PF00505">
    <property type="entry name" value="HMG_box"/>
    <property type="match status" value="1"/>
</dbReference>
<dbReference type="AlphaFoldDB" id="R9RUA0"/>
<feature type="domain" description="HMG box" evidence="8">
    <location>
        <begin position="66"/>
        <end position="134"/>
    </location>
</feature>
<keyword evidence="4" id="KW-0804">Transcription</keyword>
<feature type="region of interest" description="Disordered" evidence="7">
    <location>
        <begin position="203"/>
        <end position="232"/>
    </location>
</feature>
<evidence type="ECO:0000256" key="1">
    <source>
        <dbReference type="ARBA" id="ARBA00004123"/>
    </source>
</evidence>
<accession>R9RUA0</accession>
<dbReference type="PANTHER" id="PTHR10270:SF323">
    <property type="entry name" value="TRANSCRIPTION FACTOR SOX-14-RELATED"/>
    <property type="match status" value="1"/>
</dbReference>
<dbReference type="Gene3D" id="1.10.30.10">
    <property type="entry name" value="High mobility group box domain"/>
    <property type="match status" value="1"/>
</dbReference>
<dbReference type="SUPFAM" id="SSF47095">
    <property type="entry name" value="HMG-box"/>
    <property type="match status" value="1"/>
</dbReference>
<feature type="compositionally biased region" description="Low complexity" evidence="7">
    <location>
        <begin position="266"/>
        <end position="287"/>
    </location>
</feature>
<dbReference type="InterPro" id="IPR017386">
    <property type="entry name" value="SOX-12/11/4"/>
</dbReference>
<feature type="region of interest" description="Disordered" evidence="7">
    <location>
        <begin position="1"/>
        <end position="32"/>
    </location>
</feature>
<evidence type="ECO:0000256" key="3">
    <source>
        <dbReference type="ARBA" id="ARBA00023125"/>
    </source>
</evidence>
<dbReference type="InterPro" id="IPR009071">
    <property type="entry name" value="HMG_box_dom"/>
</dbReference>
<evidence type="ECO:0000259" key="8">
    <source>
        <dbReference type="PROSITE" id="PS50118"/>
    </source>
</evidence>
<keyword evidence="3 6" id="KW-0238">DNA-binding</keyword>
<dbReference type="GO" id="GO:0000122">
    <property type="term" value="P:negative regulation of transcription by RNA polymerase II"/>
    <property type="evidence" value="ECO:0007669"/>
    <property type="project" value="TreeGrafter"/>
</dbReference>
<feature type="compositionally biased region" description="Low complexity" evidence="7">
    <location>
        <begin position="7"/>
        <end position="32"/>
    </location>
</feature>
<dbReference type="InterPro" id="IPR050140">
    <property type="entry name" value="SRY-related_HMG-box_TF-like"/>
</dbReference>
<sequence length="386" mass="43365">MVPQTTSLGLIGSSQSSGPNSPESSSSSGSDLSMTGIDLGAILQQSTLDIAEDICQTNWKANNGHIKRPMNAFMVWSQIERRKIMETQPEMHNAEISKRLGRRWKTLNDIQKSPFVEEAERLRLLHMQEYPDYKYRPRKKAKPTTKQENPARTGGVSKHKHSSKNKSKNSSRHHHSKADRVPKLKFTIDKKFRESIKASKAIDLGSTQLTPPAKVPSSPTGSTPDSPVDGRSMYEDYVDVCAKPQQPEVQQQQQRIAPVMIKQHHQLQQQQQQQHQQQQQQQQQQQHPSTVPINNNSTHTDLNIAQANSQLAGLTEEFFTSTWPNFDFGSLQDLGSLTDDLSPLDSCSSNGSHFEFPDYMTPEVSEMIQGDWLDTSFASLISACTN</sequence>
<dbReference type="GO" id="GO:0007420">
    <property type="term" value="P:brain development"/>
    <property type="evidence" value="ECO:0007669"/>
    <property type="project" value="TreeGrafter"/>
</dbReference>
<feature type="DNA-binding region" description="HMG box" evidence="6">
    <location>
        <begin position="66"/>
        <end position="134"/>
    </location>
</feature>
<proteinExistence type="evidence at transcript level"/>
<evidence type="ECO:0000313" key="9">
    <source>
        <dbReference type="EMBL" id="AGM53436.1"/>
    </source>
</evidence>
<evidence type="ECO:0000256" key="7">
    <source>
        <dbReference type="SAM" id="MobiDB-lite"/>
    </source>
</evidence>
<evidence type="ECO:0000256" key="2">
    <source>
        <dbReference type="ARBA" id="ARBA00023015"/>
    </source>
</evidence>
<evidence type="ECO:0000256" key="4">
    <source>
        <dbReference type="ARBA" id="ARBA00023163"/>
    </source>
</evidence>
<dbReference type="GO" id="GO:0000978">
    <property type="term" value="F:RNA polymerase II cis-regulatory region sequence-specific DNA binding"/>
    <property type="evidence" value="ECO:0007669"/>
    <property type="project" value="TreeGrafter"/>
</dbReference>
<evidence type="ECO:0000256" key="6">
    <source>
        <dbReference type="PROSITE-ProRule" id="PRU00267"/>
    </source>
</evidence>
<dbReference type="FunFam" id="1.10.30.10:FF:000007">
    <property type="entry name" value="Transcription factor SOX"/>
    <property type="match status" value="1"/>
</dbReference>
<keyword evidence="5 6" id="KW-0539">Nucleus</keyword>
<dbReference type="PIRSF" id="PIRSF038098">
    <property type="entry name" value="SOX-12/11/4a"/>
    <property type="match status" value="1"/>
</dbReference>
<keyword evidence="2" id="KW-0805">Transcription regulation</keyword>
<dbReference type="PROSITE" id="PS50118">
    <property type="entry name" value="HMG_BOX_2"/>
    <property type="match status" value="1"/>
</dbReference>
<dbReference type="GO" id="GO:0001228">
    <property type="term" value="F:DNA-binding transcription activator activity, RNA polymerase II-specific"/>
    <property type="evidence" value="ECO:0007669"/>
    <property type="project" value="TreeGrafter"/>
</dbReference>
<dbReference type="GO" id="GO:0030182">
    <property type="term" value="P:neuron differentiation"/>
    <property type="evidence" value="ECO:0007669"/>
    <property type="project" value="TreeGrafter"/>
</dbReference>
<protein>
    <submittedName>
        <fullName evidence="9">SoxC</fullName>
    </submittedName>
</protein>
<comment type="subcellular location">
    <subcellularLocation>
        <location evidence="1">Nucleus</location>
    </subcellularLocation>
</comment>
<dbReference type="SMART" id="SM00398">
    <property type="entry name" value="HMG"/>
    <property type="match status" value="1"/>
</dbReference>
<feature type="compositionally biased region" description="Basic residues" evidence="7">
    <location>
        <begin position="157"/>
        <end position="177"/>
    </location>
</feature>
<feature type="region of interest" description="Disordered" evidence="7">
    <location>
        <begin position="262"/>
        <end position="299"/>
    </location>
</feature>
<dbReference type="EMBL" id="JX844804">
    <property type="protein sequence ID" value="AGM53436.1"/>
    <property type="molecule type" value="mRNA"/>
</dbReference>
<evidence type="ECO:0000256" key="5">
    <source>
        <dbReference type="ARBA" id="ARBA00023242"/>
    </source>
</evidence>
<dbReference type="PANTHER" id="PTHR10270">
    <property type="entry name" value="SOX TRANSCRIPTION FACTOR"/>
    <property type="match status" value="1"/>
</dbReference>
<reference evidence="9" key="1">
    <citation type="journal article" date="2013" name="Proc. Natl. Acad. Sci. U.S.A.">
        <title>Gene regulatory network for neurogenesis in a sea star embryo connects broad neural specification and localized patterning.</title>
        <authorList>
            <person name="Yankura K.A."/>
            <person name="Koechlein C.S."/>
            <person name="Cryan A.F."/>
            <person name="Cheatle A."/>
            <person name="Hinman V.F."/>
        </authorList>
    </citation>
    <scope>NUCLEOTIDE SEQUENCE</scope>
</reference>
<feature type="compositionally biased region" description="Polar residues" evidence="7">
    <location>
        <begin position="288"/>
        <end position="299"/>
    </location>
</feature>
<dbReference type="InterPro" id="IPR036910">
    <property type="entry name" value="HMG_box_dom_sf"/>
</dbReference>
<dbReference type="GO" id="GO:0005634">
    <property type="term" value="C:nucleus"/>
    <property type="evidence" value="ECO:0007669"/>
    <property type="project" value="UniProtKB-SubCell"/>
</dbReference>
<feature type="compositionally biased region" description="Low complexity" evidence="7">
    <location>
        <begin position="215"/>
        <end position="229"/>
    </location>
</feature>
<feature type="region of interest" description="Disordered" evidence="7">
    <location>
        <begin position="133"/>
        <end position="186"/>
    </location>
</feature>
<organism evidence="9">
    <name type="scientific">Patiria miniata</name>
    <name type="common">Bat star</name>
    <name type="synonym">Asterina miniata</name>
    <dbReference type="NCBI Taxonomy" id="46514"/>
    <lineage>
        <taxon>Eukaryota</taxon>
        <taxon>Metazoa</taxon>
        <taxon>Echinodermata</taxon>
        <taxon>Eleutherozoa</taxon>
        <taxon>Asterozoa</taxon>
        <taxon>Asteroidea</taxon>
        <taxon>Valvatacea</taxon>
        <taxon>Valvatida</taxon>
        <taxon>Asterinidae</taxon>
        <taxon>Patiria</taxon>
    </lineage>
</organism>
<name>R9RUA0_PATMI</name>